<name>A0A849AR08_9MICO</name>
<proteinExistence type="inferred from homology"/>
<feature type="region of interest" description="Disordered" evidence="7">
    <location>
        <begin position="175"/>
        <end position="209"/>
    </location>
</feature>
<evidence type="ECO:0000256" key="2">
    <source>
        <dbReference type="ARBA" id="ARBA00006577"/>
    </source>
</evidence>
<accession>A0A849AR08</accession>
<evidence type="ECO:0000313" key="11">
    <source>
        <dbReference type="Proteomes" id="UP000549517"/>
    </source>
</evidence>
<dbReference type="InterPro" id="IPR001179">
    <property type="entry name" value="PPIase_FKBP_dom"/>
</dbReference>
<evidence type="ECO:0000256" key="6">
    <source>
        <dbReference type="PROSITE-ProRule" id="PRU00277"/>
    </source>
</evidence>
<evidence type="ECO:0000256" key="8">
    <source>
        <dbReference type="SAM" id="SignalP"/>
    </source>
</evidence>
<dbReference type="GO" id="GO:0003755">
    <property type="term" value="F:peptidyl-prolyl cis-trans isomerase activity"/>
    <property type="evidence" value="ECO:0007669"/>
    <property type="project" value="UniProtKB-KW"/>
</dbReference>
<evidence type="ECO:0000256" key="3">
    <source>
        <dbReference type="ARBA" id="ARBA00013194"/>
    </source>
</evidence>
<feature type="compositionally biased region" description="Polar residues" evidence="7">
    <location>
        <begin position="37"/>
        <end position="47"/>
    </location>
</feature>
<gene>
    <name evidence="10" type="ORF">HLA91_06960</name>
</gene>
<sequence length="323" mass="33698">MPVRRTLIGALAVSALLLTGCGADDSAEGNPAENPTVDASNAKSTSLDDVEVTGEPDQKPEVSFEAPLVIEKPESTVVSEGDGPKVEEGQQVTANMTLVSGNSGEIVESGYDTKQPSGFPVDKAQINEALYDAVIDVPVGSRVLMSLNGAAKSGDDPETLVYVIDIVNAEKLPEPLEKAEGTEKELPAGLPKVTRDDTGKPSVEAPEGDAPKELVVEPTIEGDGPVVEEGQTVQAHYSGWLYDDVTKTFDSSWDRGEPFSFNVGAGEVIKGWDEAVAGQKVGSQLLVIVPPDKGYGEQGSPPSIPGNATLIFVVDILSATGGK</sequence>
<dbReference type="PANTHER" id="PTHR43811:SF19">
    <property type="entry name" value="39 KDA FK506-BINDING NUCLEAR PROTEIN"/>
    <property type="match status" value="1"/>
</dbReference>
<evidence type="ECO:0000256" key="5">
    <source>
        <dbReference type="ARBA" id="ARBA00023235"/>
    </source>
</evidence>
<organism evidence="10 11">
    <name type="scientific">Brevibacterium luteolum</name>
    <dbReference type="NCBI Taxonomy" id="199591"/>
    <lineage>
        <taxon>Bacteria</taxon>
        <taxon>Bacillati</taxon>
        <taxon>Actinomycetota</taxon>
        <taxon>Actinomycetes</taxon>
        <taxon>Micrococcales</taxon>
        <taxon>Brevibacteriaceae</taxon>
        <taxon>Brevibacterium</taxon>
    </lineage>
</organism>
<dbReference type="PROSITE" id="PS51257">
    <property type="entry name" value="PROKAR_LIPOPROTEIN"/>
    <property type="match status" value="1"/>
</dbReference>
<feature type="compositionally biased region" description="Basic and acidic residues" evidence="7">
    <location>
        <begin position="175"/>
        <end position="186"/>
    </location>
</feature>
<dbReference type="EC" id="5.2.1.8" evidence="3 6"/>
<feature type="signal peptide" evidence="8">
    <location>
        <begin position="1"/>
        <end position="23"/>
    </location>
</feature>
<feature type="domain" description="PPIase FKBP-type" evidence="9">
    <location>
        <begin position="230"/>
        <end position="320"/>
    </location>
</feature>
<dbReference type="InterPro" id="IPR046357">
    <property type="entry name" value="PPIase_dom_sf"/>
</dbReference>
<dbReference type="Proteomes" id="UP000549517">
    <property type="component" value="Unassembled WGS sequence"/>
</dbReference>
<evidence type="ECO:0000313" key="10">
    <source>
        <dbReference type="EMBL" id="NNG79113.1"/>
    </source>
</evidence>
<dbReference type="FunFam" id="3.10.50.40:FF:000006">
    <property type="entry name" value="Peptidyl-prolyl cis-trans isomerase"/>
    <property type="match status" value="1"/>
</dbReference>
<dbReference type="EMBL" id="JABEMC010000003">
    <property type="protein sequence ID" value="NNG79113.1"/>
    <property type="molecule type" value="Genomic_DNA"/>
</dbReference>
<dbReference type="PROSITE" id="PS50059">
    <property type="entry name" value="FKBP_PPIASE"/>
    <property type="match status" value="1"/>
</dbReference>
<reference evidence="10 11" key="1">
    <citation type="submission" date="2020-05" db="EMBL/GenBank/DDBJ databases">
        <title>MicrobeNet Type strains.</title>
        <authorList>
            <person name="Nicholson A.C."/>
        </authorList>
    </citation>
    <scope>NUCLEOTIDE SEQUENCE [LARGE SCALE GENOMIC DNA]</scope>
    <source>
        <strain evidence="10 11">CCUG 46604</strain>
    </source>
</reference>
<dbReference type="PANTHER" id="PTHR43811">
    <property type="entry name" value="FKBP-TYPE PEPTIDYL-PROLYL CIS-TRANS ISOMERASE FKPA"/>
    <property type="match status" value="1"/>
</dbReference>
<dbReference type="Gene3D" id="3.10.50.40">
    <property type="match status" value="2"/>
</dbReference>
<dbReference type="Pfam" id="PF00254">
    <property type="entry name" value="FKBP_C"/>
    <property type="match status" value="1"/>
</dbReference>
<protein>
    <recommendedName>
        <fullName evidence="3 6">peptidylprolyl isomerase</fullName>
        <ecNumber evidence="3 6">5.2.1.8</ecNumber>
    </recommendedName>
</protein>
<dbReference type="SUPFAM" id="SSF54534">
    <property type="entry name" value="FKBP-like"/>
    <property type="match status" value="2"/>
</dbReference>
<feature type="chain" id="PRO_5039696536" description="peptidylprolyl isomerase" evidence="8">
    <location>
        <begin position="24"/>
        <end position="323"/>
    </location>
</feature>
<feature type="region of interest" description="Disordered" evidence="7">
    <location>
        <begin position="26"/>
        <end position="60"/>
    </location>
</feature>
<evidence type="ECO:0000259" key="9">
    <source>
        <dbReference type="PROSITE" id="PS50059"/>
    </source>
</evidence>
<comment type="catalytic activity">
    <reaction evidence="1 6">
        <text>[protein]-peptidylproline (omega=180) = [protein]-peptidylproline (omega=0)</text>
        <dbReference type="Rhea" id="RHEA:16237"/>
        <dbReference type="Rhea" id="RHEA-COMP:10747"/>
        <dbReference type="Rhea" id="RHEA-COMP:10748"/>
        <dbReference type="ChEBI" id="CHEBI:83833"/>
        <dbReference type="ChEBI" id="CHEBI:83834"/>
        <dbReference type="EC" id="5.2.1.8"/>
    </reaction>
</comment>
<comment type="similarity">
    <text evidence="2">Belongs to the FKBP-type PPIase family.</text>
</comment>
<keyword evidence="8" id="KW-0732">Signal</keyword>
<dbReference type="AlphaFoldDB" id="A0A849AR08"/>
<evidence type="ECO:0000256" key="4">
    <source>
        <dbReference type="ARBA" id="ARBA00023110"/>
    </source>
</evidence>
<evidence type="ECO:0000256" key="1">
    <source>
        <dbReference type="ARBA" id="ARBA00000971"/>
    </source>
</evidence>
<evidence type="ECO:0000256" key="7">
    <source>
        <dbReference type="SAM" id="MobiDB-lite"/>
    </source>
</evidence>
<comment type="caution">
    <text evidence="10">The sequence shown here is derived from an EMBL/GenBank/DDBJ whole genome shotgun (WGS) entry which is preliminary data.</text>
</comment>
<keyword evidence="4 6" id="KW-0697">Rotamase</keyword>
<keyword evidence="5 6" id="KW-0413">Isomerase</keyword>